<dbReference type="InterPro" id="IPR006311">
    <property type="entry name" value="TAT_signal"/>
</dbReference>
<feature type="domain" description="Solute-binding protein family 5" evidence="5">
    <location>
        <begin position="80"/>
        <end position="440"/>
    </location>
</feature>
<dbReference type="Gene3D" id="3.40.190.10">
    <property type="entry name" value="Periplasmic binding protein-like II"/>
    <property type="match status" value="1"/>
</dbReference>
<comment type="similarity">
    <text evidence="2">Belongs to the bacterial solute-binding protein 5 family.</text>
</comment>
<reference evidence="7" key="1">
    <citation type="journal article" date="2019" name="Int. J. Syst. Evol. Microbiol.">
        <title>The Global Catalogue of Microorganisms (GCM) 10K type strain sequencing project: providing services to taxonomists for standard genome sequencing and annotation.</title>
        <authorList>
            <consortium name="The Broad Institute Genomics Platform"/>
            <consortium name="The Broad Institute Genome Sequencing Center for Infectious Disease"/>
            <person name="Wu L."/>
            <person name="Ma J."/>
        </authorList>
    </citation>
    <scope>NUCLEOTIDE SEQUENCE [LARGE SCALE GENOMIC DNA]</scope>
    <source>
        <strain evidence="7">TISTR 2562</strain>
    </source>
</reference>
<dbReference type="InterPro" id="IPR039424">
    <property type="entry name" value="SBP_5"/>
</dbReference>
<evidence type="ECO:0000256" key="1">
    <source>
        <dbReference type="ARBA" id="ARBA00004418"/>
    </source>
</evidence>
<keyword evidence="7" id="KW-1185">Reference proteome</keyword>
<sequence length="536" mass="58927">MLTMRSALTQTRGLAAALLTGTALMAPGALAAQENETTITAVMHSGLRVLDPVITTAHITRNHGYMIYDVLTAVDADFKPQPQMADWTASDDGLTYTFTLRDGLKFHDDAPVTGTDAVASLKRWGERDSGGQMIFDVTESLEAPDDKTIVWTLREPFAPLLDVISKQSAVPPFIMPARVAETSPDETITEYVGSGPFVFNSDEYEPGVSVTYEKFDDYVPREEPVSWMAGGKVVNVDRVVWTTMPDALTAINALSAGEIDYIEQVQIDLLPILQNNPDVVVERRDELGYVTIGRPNHLHPPFDNKLVRQAAMAALDQESMLATMQGDPEYYKVCGAIFGCSTPLGDEAGSEILTGGADPEKAKALLEEAGYDGTPVVLMAPTDVISLTNQPVVAAQALREAGFEVDMQSMDWQSVVQRRAQQSPVAEGGWNMFFTNWMVPEISDPLINVMVNGRGDDAWFGWPTDPEIEKLRADFVAAEDDGARKEIAQRIQGHVMDNVNYIMMGEYLIPQARRDNIKDMIPSPVPVFWNMTKDAE</sequence>
<dbReference type="RefSeq" id="WP_386372017.1">
    <property type="nucleotide sequence ID" value="NZ_JBHUMP010000003.1"/>
</dbReference>
<evidence type="ECO:0000256" key="3">
    <source>
        <dbReference type="ARBA" id="ARBA00022729"/>
    </source>
</evidence>
<feature type="signal peptide" evidence="4">
    <location>
        <begin position="1"/>
        <end position="31"/>
    </location>
</feature>
<feature type="chain" id="PRO_5045733638" evidence="4">
    <location>
        <begin position="32"/>
        <end position="536"/>
    </location>
</feature>
<comment type="subcellular location">
    <subcellularLocation>
        <location evidence="1">Periplasm</location>
    </subcellularLocation>
</comment>
<evidence type="ECO:0000313" key="7">
    <source>
        <dbReference type="Proteomes" id="UP001597474"/>
    </source>
</evidence>
<dbReference type="InterPro" id="IPR000914">
    <property type="entry name" value="SBP_5_dom"/>
</dbReference>
<proteinExistence type="inferred from homology"/>
<dbReference type="PANTHER" id="PTHR30290:SF38">
    <property type="entry name" value="D,D-DIPEPTIDE-BINDING PERIPLASMIC PROTEIN DDPA-RELATED"/>
    <property type="match status" value="1"/>
</dbReference>
<comment type="caution">
    <text evidence="6">The sequence shown here is derived from an EMBL/GenBank/DDBJ whole genome shotgun (WGS) entry which is preliminary data.</text>
</comment>
<dbReference type="Gene3D" id="3.90.76.10">
    <property type="entry name" value="Dipeptide-binding Protein, Domain 1"/>
    <property type="match status" value="1"/>
</dbReference>
<organism evidence="6 7">
    <name type="scientific">Sulfitobacter aestuarii</name>
    <dbReference type="NCBI Taxonomy" id="2161676"/>
    <lineage>
        <taxon>Bacteria</taxon>
        <taxon>Pseudomonadati</taxon>
        <taxon>Pseudomonadota</taxon>
        <taxon>Alphaproteobacteria</taxon>
        <taxon>Rhodobacterales</taxon>
        <taxon>Roseobacteraceae</taxon>
        <taxon>Sulfitobacter</taxon>
    </lineage>
</organism>
<dbReference type="Gene3D" id="3.10.105.10">
    <property type="entry name" value="Dipeptide-binding Protein, Domain 3"/>
    <property type="match status" value="1"/>
</dbReference>
<evidence type="ECO:0000259" key="5">
    <source>
        <dbReference type="Pfam" id="PF00496"/>
    </source>
</evidence>
<dbReference type="Pfam" id="PF00496">
    <property type="entry name" value="SBP_bac_5"/>
    <property type="match status" value="1"/>
</dbReference>
<dbReference type="PROSITE" id="PS01040">
    <property type="entry name" value="SBP_BACTERIAL_5"/>
    <property type="match status" value="1"/>
</dbReference>
<evidence type="ECO:0000256" key="4">
    <source>
        <dbReference type="SAM" id="SignalP"/>
    </source>
</evidence>
<evidence type="ECO:0000313" key="6">
    <source>
        <dbReference type="EMBL" id="MFD2738885.1"/>
    </source>
</evidence>
<dbReference type="SUPFAM" id="SSF53850">
    <property type="entry name" value="Periplasmic binding protein-like II"/>
    <property type="match status" value="1"/>
</dbReference>
<keyword evidence="3 4" id="KW-0732">Signal</keyword>
<dbReference type="CDD" id="cd08502">
    <property type="entry name" value="PBP2_NikA_DppA_OppA_like_16"/>
    <property type="match status" value="1"/>
</dbReference>
<dbReference type="Proteomes" id="UP001597474">
    <property type="component" value="Unassembled WGS sequence"/>
</dbReference>
<evidence type="ECO:0000256" key="2">
    <source>
        <dbReference type="ARBA" id="ARBA00005695"/>
    </source>
</evidence>
<dbReference type="PANTHER" id="PTHR30290">
    <property type="entry name" value="PERIPLASMIC BINDING COMPONENT OF ABC TRANSPORTER"/>
    <property type="match status" value="1"/>
</dbReference>
<dbReference type="InterPro" id="IPR030678">
    <property type="entry name" value="Peptide/Ni-bd"/>
</dbReference>
<dbReference type="EMBL" id="JBHUMP010000003">
    <property type="protein sequence ID" value="MFD2738885.1"/>
    <property type="molecule type" value="Genomic_DNA"/>
</dbReference>
<protein>
    <submittedName>
        <fullName evidence="6">ABC transporter substrate-binding protein</fullName>
    </submittedName>
</protein>
<accession>A0ABW5U0R8</accession>
<dbReference type="PIRSF" id="PIRSF002741">
    <property type="entry name" value="MppA"/>
    <property type="match status" value="1"/>
</dbReference>
<dbReference type="InterPro" id="IPR023765">
    <property type="entry name" value="SBP_5_CS"/>
</dbReference>
<dbReference type="PROSITE" id="PS51318">
    <property type="entry name" value="TAT"/>
    <property type="match status" value="1"/>
</dbReference>
<gene>
    <name evidence="6" type="ORF">ACFSUD_04830</name>
</gene>
<name>A0ABW5U0R8_9RHOB</name>